<protein>
    <submittedName>
        <fullName evidence="1">Uncharacterized protein</fullName>
    </submittedName>
</protein>
<dbReference type="OrthoDB" id="1662883at2759"/>
<keyword evidence="2" id="KW-1185">Reference proteome</keyword>
<gene>
    <name evidence="1" type="ORF">TOPH_00224</name>
</gene>
<dbReference type="Proteomes" id="UP000036947">
    <property type="component" value="Unassembled WGS sequence"/>
</dbReference>
<dbReference type="EMBL" id="LFRF01000001">
    <property type="protein sequence ID" value="KND95178.1"/>
    <property type="molecule type" value="Genomic_DNA"/>
</dbReference>
<organism evidence="1 2">
    <name type="scientific">Tolypocladium ophioglossoides (strain CBS 100239)</name>
    <name type="common">Snaketongue truffleclub</name>
    <name type="synonym">Elaphocordyceps ophioglossoides</name>
    <dbReference type="NCBI Taxonomy" id="1163406"/>
    <lineage>
        <taxon>Eukaryota</taxon>
        <taxon>Fungi</taxon>
        <taxon>Dikarya</taxon>
        <taxon>Ascomycota</taxon>
        <taxon>Pezizomycotina</taxon>
        <taxon>Sordariomycetes</taxon>
        <taxon>Hypocreomycetidae</taxon>
        <taxon>Hypocreales</taxon>
        <taxon>Ophiocordycipitaceae</taxon>
        <taxon>Tolypocladium</taxon>
    </lineage>
</organism>
<dbReference type="AlphaFoldDB" id="A0A0L0NMB6"/>
<evidence type="ECO:0000313" key="1">
    <source>
        <dbReference type="EMBL" id="KND95178.1"/>
    </source>
</evidence>
<evidence type="ECO:0000313" key="2">
    <source>
        <dbReference type="Proteomes" id="UP000036947"/>
    </source>
</evidence>
<reference evidence="1 2" key="1">
    <citation type="journal article" date="2015" name="BMC Genomics">
        <title>The genome of the truffle-parasite Tolypocladium ophioglossoides and the evolution of antifungal peptaibiotics.</title>
        <authorList>
            <person name="Quandt C.A."/>
            <person name="Bushley K.E."/>
            <person name="Spatafora J.W."/>
        </authorList>
    </citation>
    <scope>NUCLEOTIDE SEQUENCE [LARGE SCALE GENOMIC DNA]</scope>
    <source>
        <strain evidence="1 2">CBS 100239</strain>
    </source>
</reference>
<sequence>MSRLQRHHCAQSSDEGSGELKFAAVELSFIVSLPGVNLTGQPLLAGATNRHRETRLSASHPPASWRRTCVPISGEGSLKPVLTATHLAQRRYRVPLWLPLEPLATTAVVDPANLKPQQVVQTPNSLGWKFITEPPPLTASAARLRQTKLAVGS</sequence>
<accession>A0A0L0NMB6</accession>
<comment type="caution">
    <text evidence="1">The sequence shown here is derived from an EMBL/GenBank/DDBJ whole genome shotgun (WGS) entry which is preliminary data.</text>
</comment>
<proteinExistence type="predicted"/>
<name>A0A0L0NMB6_TOLOC</name>